<feature type="transmembrane region" description="Helical" evidence="6">
    <location>
        <begin position="170"/>
        <end position="192"/>
    </location>
</feature>
<feature type="transmembrane region" description="Helical" evidence="6">
    <location>
        <begin position="144"/>
        <end position="164"/>
    </location>
</feature>
<evidence type="ECO:0000313" key="7">
    <source>
        <dbReference type="EMBL" id="MBZ5737658.1"/>
    </source>
</evidence>
<sequence length="420" mass="43750">MRRLLTSSALLFLTTVLMAGAGAVFWVIAARLASPHDVGLAGSLVAAGDSLALFAQLGLNIVVLRTMPISSRPTGDVLTTGVVVLGAGTLFGLGYALLLPWTSPRLAEVLHSPWLVAGFALLVAATALNVLTDNVFLGIDRVRDYLVTNGILLGVVKCGLPFLLASAGAFGLYGSVAGAIACCALASVWVILRRVPGERRLRPSPELLAHRGFAAAGYVTYVLTVVPLLVYPLLVVNALGSTAGGTYFISFQVVTLLHAVVLTIANAAYAQAERAPDHRHAVVRRGGTLLLGLAVVGCLVMCALAPAFLRIFGAHYSDEGTATLRVLALAVVGAAFNYWGMMRLRLAAHLPAMILVQLVSTVVMLGLAFSLADRGTIWVAASWGIGHAVGGLLGFLVTSTVARFADAVPATDADREVVPV</sequence>
<evidence type="ECO:0000256" key="5">
    <source>
        <dbReference type="ARBA" id="ARBA00023136"/>
    </source>
</evidence>
<dbReference type="PANTHER" id="PTHR30250:SF11">
    <property type="entry name" value="O-ANTIGEN TRANSPORTER-RELATED"/>
    <property type="match status" value="1"/>
</dbReference>
<feature type="transmembrane region" description="Helical" evidence="6">
    <location>
        <begin position="39"/>
        <end position="64"/>
    </location>
</feature>
<protein>
    <recommendedName>
        <fullName evidence="9">Polysaccharide biosynthesis protein</fullName>
    </recommendedName>
</protein>
<dbReference type="EMBL" id="JAIQZJ010000002">
    <property type="protein sequence ID" value="MBZ5737658.1"/>
    <property type="molecule type" value="Genomic_DNA"/>
</dbReference>
<feature type="transmembrane region" description="Helical" evidence="6">
    <location>
        <begin position="76"/>
        <end position="101"/>
    </location>
</feature>
<name>A0ABS7U9K5_9ACTN</name>
<evidence type="ECO:0000256" key="2">
    <source>
        <dbReference type="ARBA" id="ARBA00022475"/>
    </source>
</evidence>
<feature type="transmembrane region" description="Helical" evidence="6">
    <location>
        <begin position="289"/>
        <end position="309"/>
    </location>
</feature>
<accession>A0ABS7U9K5</accession>
<evidence type="ECO:0000256" key="1">
    <source>
        <dbReference type="ARBA" id="ARBA00004651"/>
    </source>
</evidence>
<feature type="transmembrane region" description="Helical" evidence="6">
    <location>
        <begin position="377"/>
        <end position="397"/>
    </location>
</feature>
<feature type="transmembrane region" description="Helical" evidence="6">
    <location>
        <begin position="321"/>
        <end position="340"/>
    </location>
</feature>
<keyword evidence="8" id="KW-1185">Reference proteome</keyword>
<dbReference type="RefSeq" id="WP_224122034.1">
    <property type="nucleotide sequence ID" value="NZ_JAIQZJ010000002.1"/>
</dbReference>
<proteinExistence type="predicted"/>
<keyword evidence="2" id="KW-1003">Cell membrane</keyword>
<dbReference type="PANTHER" id="PTHR30250">
    <property type="entry name" value="PST FAMILY PREDICTED COLANIC ACID TRANSPORTER"/>
    <property type="match status" value="1"/>
</dbReference>
<feature type="transmembrane region" description="Helical" evidence="6">
    <location>
        <begin position="246"/>
        <end position="269"/>
    </location>
</feature>
<dbReference type="Proteomes" id="UP000780875">
    <property type="component" value="Unassembled WGS sequence"/>
</dbReference>
<feature type="transmembrane region" description="Helical" evidence="6">
    <location>
        <begin position="352"/>
        <end position="371"/>
    </location>
</feature>
<evidence type="ECO:0008006" key="9">
    <source>
        <dbReference type="Google" id="ProtNLM"/>
    </source>
</evidence>
<gene>
    <name evidence="7" type="ORF">K8U61_05750</name>
</gene>
<feature type="transmembrane region" description="Helical" evidence="6">
    <location>
        <begin position="213"/>
        <end position="234"/>
    </location>
</feature>
<keyword evidence="4 6" id="KW-1133">Transmembrane helix</keyword>
<keyword evidence="5 6" id="KW-0472">Membrane</keyword>
<keyword evidence="3 6" id="KW-0812">Transmembrane</keyword>
<dbReference type="InterPro" id="IPR050833">
    <property type="entry name" value="Poly_Biosynth_Transport"/>
</dbReference>
<evidence type="ECO:0000313" key="8">
    <source>
        <dbReference type="Proteomes" id="UP000780875"/>
    </source>
</evidence>
<reference evidence="7 8" key="1">
    <citation type="submission" date="2021-09" db="EMBL/GenBank/DDBJ databases">
        <title>Whole genome sequence of Nocardioides sp. GBK3QG-3.</title>
        <authorList>
            <person name="Tuo L."/>
        </authorList>
    </citation>
    <scope>NUCLEOTIDE SEQUENCE [LARGE SCALE GENOMIC DNA]</scope>
    <source>
        <strain evidence="7 8">GBK3QG-3</strain>
    </source>
</reference>
<evidence type="ECO:0000256" key="3">
    <source>
        <dbReference type="ARBA" id="ARBA00022692"/>
    </source>
</evidence>
<comment type="caution">
    <text evidence="7">The sequence shown here is derived from an EMBL/GenBank/DDBJ whole genome shotgun (WGS) entry which is preliminary data.</text>
</comment>
<comment type="subcellular location">
    <subcellularLocation>
        <location evidence="1">Cell membrane</location>
        <topology evidence="1">Multi-pass membrane protein</topology>
    </subcellularLocation>
</comment>
<organism evidence="7 8">
    <name type="scientific">Nocardioides mangrovi</name>
    <dbReference type="NCBI Taxonomy" id="2874580"/>
    <lineage>
        <taxon>Bacteria</taxon>
        <taxon>Bacillati</taxon>
        <taxon>Actinomycetota</taxon>
        <taxon>Actinomycetes</taxon>
        <taxon>Propionibacteriales</taxon>
        <taxon>Nocardioidaceae</taxon>
        <taxon>Nocardioides</taxon>
    </lineage>
</organism>
<feature type="transmembrane region" description="Helical" evidence="6">
    <location>
        <begin position="113"/>
        <end position="132"/>
    </location>
</feature>
<evidence type="ECO:0000256" key="6">
    <source>
        <dbReference type="SAM" id="Phobius"/>
    </source>
</evidence>
<evidence type="ECO:0000256" key="4">
    <source>
        <dbReference type="ARBA" id="ARBA00022989"/>
    </source>
</evidence>